<feature type="transmembrane region" description="Helical" evidence="2">
    <location>
        <begin position="17"/>
        <end position="34"/>
    </location>
</feature>
<dbReference type="AlphaFoldDB" id="A0A915EDR0"/>
<keyword evidence="2" id="KW-0472">Membrane</keyword>
<evidence type="ECO:0000313" key="3">
    <source>
        <dbReference type="Proteomes" id="UP000887574"/>
    </source>
</evidence>
<dbReference type="Proteomes" id="UP000887574">
    <property type="component" value="Unplaced"/>
</dbReference>
<protein>
    <submittedName>
        <fullName evidence="4">Uncharacterized protein</fullName>
    </submittedName>
</protein>
<reference evidence="4" key="1">
    <citation type="submission" date="2022-11" db="UniProtKB">
        <authorList>
            <consortium name="WormBaseParasite"/>
        </authorList>
    </citation>
    <scope>IDENTIFICATION</scope>
</reference>
<accession>A0A915EDR0</accession>
<name>A0A915EDR0_9BILA</name>
<dbReference type="WBParaSite" id="jg5037">
    <property type="protein sequence ID" value="jg5037"/>
    <property type="gene ID" value="jg5037"/>
</dbReference>
<feature type="region of interest" description="Disordered" evidence="1">
    <location>
        <begin position="174"/>
        <end position="197"/>
    </location>
</feature>
<organism evidence="3 4">
    <name type="scientific">Ditylenchus dipsaci</name>
    <dbReference type="NCBI Taxonomy" id="166011"/>
    <lineage>
        <taxon>Eukaryota</taxon>
        <taxon>Metazoa</taxon>
        <taxon>Ecdysozoa</taxon>
        <taxon>Nematoda</taxon>
        <taxon>Chromadorea</taxon>
        <taxon>Rhabditida</taxon>
        <taxon>Tylenchina</taxon>
        <taxon>Tylenchomorpha</taxon>
        <taxon>Sphaerularioidea</taxon>
        <taxon>Anguinidae</taxon>
        <taxon>Anguininae</taxon>
        <taxon>Ditylenchus</taxon>
    </lineage>
</organism>
<evidence type="ECO:0000256" key="1">
    <source>
        <dbReference type="SAM" id="MobiDB-lite"/>
    </source>
</evidence>
<evidence type="ECO:0000256" key="2">
    <source>
        <dbReference type="SAM" id="Phobius"/>
    </source>
</evidence>
<proteinExistence type="predicted"/>
<feature type="compositionally biased region" description="Polar residues" evidence="1">
    <location>
        <begin position="188"/>
        <end position="197"/>
    </location>
</feature>
<sequence>MITENDNTETSEALKRLLLFSGLIFFCTFIILVNKTKVSTNDALTLFPVISLMTIVENGLEPATSSCTPRRSVAPTVFVCRPGSRVVVSSSQNTALNQHQDGNQQTIRYCMHYLVTKPSNEALAYQSHLPGMLLGQYFEPKCETSTLYYCCSSTLQVNELSPSVVNAAQRNALPSDAPPAYDEIENIRSPTTSQTHF</sequence>
<evidence type="ECO:0000313" key="4">
    <source>
        <dbReference type="WBParaSite" id="jg5037"/>
    </source>
</evidence>
<keyword evidence="2" id="KW-0812">Transmembrane</keyword>
<keyword evidence="3" id="KW-1185">Reference proteome</keyword>
<keyword evidence="2" id="KW-1133">Transmembrane helix</keyword>